<gene>
    <name evidence="10 11" type="primary">plsY</name>
    <name evidence="11" type="ORF">HYG86_01470</name>
</gene>
<proteinExistence type="inferred from homology"/>
<dbReference type="Pfam" id="PF02660">
    <property type="entry name" value="G3P_acyltransf"/>
    <property type="match status" value="1"/>
</dbReference>
<evidence type="ECO:0000313" key="11">
    <source>
        <dbReference type="EMBL" id="QNO16576.1"/>
    </source>
</evidence>
<feature type="transmembrane region" description="Helical" evidence="10">
    <location>
        <begin position="151"/>
        <end position="173"/>
    </location>
</feature>
<evidence type="ECO:0000256" key="6">
    <source>
        <dbReference type="ARBA" id="ARBA00023098"/>
    </source>
</evidence>
<feature type="transmembrane region" description="Helical" evidence="10">
    <location>
        <begin position="76"/>
        <end position="97"/>
    </location>
</feature>
<accession>A0A7G9WD14</accession>
<dbReference type="GO" id="GO:0008654">
    <property type="term" value="P:phospholipid biosynthetic process"/>
    <property type="evidence" value="ECO:0007669"/>
    <property type="project" value="UniProtKB-UniRule"/>
</dbReference>
<dbReference type="AlphaFoldDB" id="A0A7G9WD14"/>
<evidence type="ECO:0000256" key="1">
    <source>
        <dbReference type="ARBA" id="ARBA00022475"/>
    </source>
</evidence>
<protein>
    <recommendedName>
        <fullName evidence="10">Glycerol-3-phosphate acyltransferase</fullName>
    </recommendedName>
    <alternativeName>
        <fullName evidence="10">Acyl-PO4 G3P acyltransferase</fullName>
    </alternativeName>
    <alternativeName>
        <fullName evidence="10">Acyl-phosphate--glycerol-3-phosphate acyltransferase</fullName>
    </alternativeName>
    <alternativeName>
        <fullName evidence="10">G3P acyltransferase</fullName>
        <shortName evidence="10">GPAT</shortName>
        <ecNumber evidence="10">2.3.1.275</ecNumber>
    </alternativeName>
    <alternativeName>
        <fullName evidence="10">Lysophosphatidic acid synthase</fullName>
        <shortName evidence="10">LPA synthase</shortName>
    </alternativeName>
</protein>
<evidence type="ECO:0000256" key="7">
    <source>
        <dbReference type="ARBA" id="ARBA00023136"/>
    </source>
</evidence>
<comment type="subunit">
    <text evidence="10">Probably interacts with PlsX.</text>
</comment>
<dbReference type="EMBL" id="CP058559">
    <property type="protein sequence ID" value="QNO16576.1"/>
    <property type="molecule type" value="Genomic_DNA"/>
</dbReference>
<comment type="catalytic activity">
    <reaction evidence="10">
        <text>an acyl phosphate + sn-glycerol 3-phosphate = a 1-acyl-sn-glycero-3-phosphate + phosphate</text>
        <dbReference type="Rhea" id="RHEA:34075"/>
        <dbReference type="ChEBI" id="CHEBI:43474"/>
        <dbReference type="ChEBI" id="CHEBI:57597"/>
        <dbReference type="ChEBI" id="CHEBI:57970"/>
        <dbReference type="ChEBI" id="CHEBI:59918"/>
        <dbReference type="EC" id="2.3.1.275"/>
    </reaction>
</comment>
<dbReference type="GO" id="GO:0005886">
    <property type="term" value="C:plasma membrane"/>
    <property type="evidence" value="ECO:0007669"/>
    <property type="project" value="UniProtKB-SubCell"/>
</dbReference>
<keyword evidence="11" id="KW-0012">Acyltransferase</keyword>
<evidence type="ECO:0000313" key="12">
    <source>
        <dbReference type="Proteomes" id="UP000516160"/>
    </source>
</evidence>
<name>A0A7G9WD14_ALKCA</name>
<keyword evidence="7 10" id="KW-0472">Membrane</keyword>
<evidence type="ECO:0000256" key="2">
    <source>
        <dbReference type="ARBA" id="ARBA00022516"/>
    </source>
</evidence>
<keyword evidence="5 10" id="KW-1133">Transmembrane helix</keyword>
<feature type="transmembrane region" description="Helical" evidence="10">
    <location>
        <begin position="6"/>
        <end position="23"/>
    </location>
</feature>
<evidence type="ECO:0000256" key="9">
    <source>
        <dbReference type="ARBA" id="ARBA00023264"/>
    </source>
</evidence>
<dbReference type="SMART" id="SM01207">
    <property type="entry name" value="G3P_acyltransf"/>
    <property type="match status" value="1"/>
</dbReference>
<feature type="transmembrane region" description="Helical" evidence="10">
    <location>
        <begin position="109"/>
        <end position="131"/>
    </location>
</feature>
<reference evidence="11 12" key="1">
    <citation type="submission" date="2020-07" db="EMBL/GenBank/DDBJ databases">
        <title>Alkalicella. sp. LB2 genome.</title>
        <authorList>
            <person name="Postec A."/>
            <person name="Quemeneur M."/>
        </authorList>
    </citation>
    <scope>NUCLEOTIDE SEQUENCE [LARGE SCALE GENOMIC DNA]</scope>
    <source>
        <strain evidence="11 12">LB2</strain>
    </source>
</reference>
<dbReference type="UniPathway" id="UPA00085"/>
<feature type="transmembrane region" description="Helical" evidence="10">
    <location>
        <begin position="44"/>
        <end position="64"/>
    </location>
</feature>
<organism evidence="11 12">
    <name type="scientific">Alkalicella caledoniensis</name>
    <dbReference type="NCBI Taxonomy" id="2731377"/>
    <lineage>
        <taxon>Bacteria</taxon>
        <taxon>Bacillati</taxon>
        <taxon>Bacillota</taxon>
        <taxon>Clostridia</taxon>
        <taxon>Eubacteriales</taxon>
        <taxon>Proteinivoracaceae</taxon>
        <taxon>Alkalicella</taxon>
    </lineage>
</organism>
<keyword evidence="9 10" id="KW-1208">Phospholipid metabolism</keyword>
<evidence type="ECO:0000256" key="10">
    <source>
        <dbReference type="HAMAP-Rule" id="MF_01043"/>
    </source>
</evidence>
<dbReference type="PANTHER" id="PTHR30309:SF0">
    <property type="entry name" value="GLYCEROL-3-PHOSPHATE ACYLTRANSFERASE-RELATED"/>
    <property type="match status" value="1"/>
</dbReference>
<dbReference type="PANTHER" id="PTHR30309">
    <property type="entry name" value="INNER MEMBRANE PROTEIN YGIH"/>
    <property type="match status" value="1"/>
</dbReference>
<dbReference type="InterPro" id="IPR003811">
    <property type="entry name" value="G3P_acylTferase_PlsY"/>
</dbReference>
<keyword evidence="6 10" id="KW-0443">Lipid metabolism</keyword>
<comment type="pathway">
    <text evidence="10">Lipid metabolism; phospholipid metabolism.</text>
</comment>
<keyword evidence="3 10" id="KW-0808">Transferase</keyword>
<comment type="function">
    <text evidence="10">Catalyzes the transfer of an acyl group from acyl-phosphate (acyl-PO(4)) to glycerol-3-phosphate (G3P) to form lysophosphatidic acid (LPA). This enzyme utilizes acyl-phosphate as fatty acyl donor, but not acyl-CoA or acyl-ACP.</text>
</comment>
<evidence type="ECO:0000256" key="4">
    <source>
        <dbReference type="ARBA" id="ARBA00022692"/>
    </source>
</evidence>
<dbReference type="Proteomes" id="UP000516160">
    <property type="component" value="Chromosome"/>
</dbReference>
<keyword evidence="2 10" id="KW-0444">Lipid biosynthesis</keyword>
<dbReference type="HAMAP" id="MF_01043">
    <property type="entry name" value="PlsY"/>
    <property type="match status" value="1"/>
</dbReference>
<dbReference type="KEGG" id="acae:HYG86_01470"/>
<comment type="similarity">
    <text evidence="10">Belongs to the PlsY family.</text>
</comment>
<dbReference type="GO" id="GO:0043772">
    <property type="term" value="F:acyl-phosphate glycerol-3-phosphate acyltransferase activity"/>
    <property type="evidence" value="ECO:0007669"/>
    <property type="project" value="UniProtKB-UniRule"/>
</dbReference>
<keyword evidence="4 10" id="KW-0812">Transmembrane</keyword>
<evidence type="ECO:0000256" key="5">
    <source>
        <dbReference type="ARBA" id="ARBA00022989"/>
    </source>
</evidence>
<keyword evidence="1 10" id="KW-1003">Cell membrane</keyword>
<sequence length="194" mass="21024">MLVLIGYLLGSISFSYIAGRLFGKMDIREHGSKNAGATNVLRNVGVKAFIFASVLDILKGVAAVQLAKYFYPEQDLLIVLTAGAAIIGHNWPLFFGFKGGKGIATTVGVLLGLNAPAALIVMVTMAIIVYITRYVSLASLVGTALLPILIYYFVGANIYYMLFAFIVAIMAWYKHRANIGRLIKGIESKIGEKK</sequence>
<evidence type="ECO:0000256" key="8">
    <source>
        <dbReference type="ARBA" id="ARBA00023209"/>
    </source>
</evidence>
<dbReference type="NCBIfam" id="TIGR00023">
    <property type="entry name" value="glycerol-3-phosphate 1-O-acyltransferase PlsY"/>
    <property type="match status" value="1"/>
</dbReference>
<comment type="subcellular location">
    <subcellularLocation>
        <location evidence="10">Cell membrane</location>
        <topology evidence="10">Multi-pass membrane protein</topology>
    </subcellularLocation>
</comment>
<dbReference type="EC" id="2.3.1.275" evidence="10"/>
<keyword evidence="8 10" id="KW-0594">Phospholipid biosynthesis</keyword>
<keyword evidence="12" id="KW-1185">Reference proteome</keyword>
<evidence type="ECO:0000256" key="3">
    <source>
        <dbReference type="ARBA" id="ARBA00022679"/>
    </source>
</evidence>